<dbReference type="Proteomes" id="UP001211907">
    <property type="component" value="Unassembled WGS sequence"/>
</dbReference>
<dbReference type="NCBIfam" id="TIGR01079">
    <property type="entry name" value="rplX_bact"/>
    <property type="match status" value="1"/>
</dbReference>
<dbReference type="GO" id="GO:0005840">
    <property type="term" value="C:ribosome"/>
    <property type="evidence" value="ECO:0007669"/>
    <property type="project" value="UniProtKB-KW"/>
</dbReference>
<dbReference type="HAMAP" id="MF_01326_B">
    <property type="entry name" value="Ribosomal_uL24_B"/>
    <property type="match status" value="1"/>
</dbReference>
<keyword evidence="6" id="KW-1185">Reference proteome</keyword>
<dbReference type="InterPro" id="IPR014722">
    <property type="entry name" value="Rib_uL2_dom2"/>
</dbReference>
<dbReference type="Pfam" id="PF17136">
    <property type="entry name" value="ribosomal_L24"/>
    <property type="match status" value="1"/>
</dbReference>
<evidence type="ECO:0000256" key="2">
    <source>
        <dbReference type="ARBA" id="ARBA00022980"/>
    </source>
</evidence>
<dbReference type="PANTHER" id="PTHR12903">
    <property type="entry name" value="MITOCHONDRIAL RIBOSOMAL PROTEIN L24"/>
    <property type="match status" value="1"/>
</dbReference>
<evidence type="ECO:0000256" key="3">
    <source>
        <dbReference type="ARBA" id="ARBA00023274"/>
    </source>
</evidence>
<dbReference type="GO" id="GO:0003735">
    <property type="term" value="F:structural constituent of ribosome"/>
    <property type="evidence" value="ECO:0007669"/>
    <property type="project" value="InterPro"/>
</dbReference>
<dbReference type="CDD" id="cd06089">
    <property type="entry name" value="KOW_RPL26"/>
    <property type="match status" value="1"/>
</dbReference>
<dbReference type="EMBL" id="JADGJH010001042">
    <property type="protein sequence ID" value="KAJ3119604.1"/>
    <property type="molecule type" value="Genomic_DNA"/>
</dbReference>
<proteinExistence type="inferred from homology"/>
<organism evidence="5 6">
    <name type="scientific">Physocladia obscura</name>
    <dbReference type="NCBI Taxonomy" id="109957"/>
    <lineage>
        <taxon>Eukaryota</taxon>
        <taxon>Fungi</taxon>
        <taxon>Fungi incertae sedis</taxon>
        <taxon>Chytridiomycota</taxon>
        <taxon>Chytridiomycota incertae sedis</taxon>
        <taxon>Chytridiomycetes</taxon>
        <taxon>Chytridiales</taxon>
        <taxon>Chytriomycetaceae</taxon>
        <taxon>Physocladia</taxon>
    </lineage>
</organism>
<evidence type="ECO:0000313" key="6">
    <source>
        <dbReference type="Proteomes" id="UP001211907"/>
    </source>
</evidence>
<keyword evidence="3" id="KW-0687">Ribonucleoprotein</keyword>
<accession>A0AAD5XCN5</accession>
<evidence type="ECO:0000259" key="4">
    <source>
        <dbReference type="Pfam" id="PF17136"/>
    </source>
</evidence>
<dbReference type="GO" id="GO:0006412">
    <property type="term" value="P:translation"/>
    <property type="evidence" value="ECO:0007669"/>
    <property type="project" value="InterPro"/>
</dbReference>
<dbReference type="InterPro" id="IPR057264">
    <property type="entry name" value="Ribosomal_uL24_C"/>
</dbReference>
<comment type="caution">
    <text evidence="5">The sequence shown here is derived from an EMBL/GenBank/DDBJ whole genome shotgun (WGS) entry which is preliminary data.</text>
</comment>
<dbReference type="GO" id="GO:0003723">
    <property type="term" value="F:RNA binding"/>
    <property type="evidence" value="ECO:0007669"/>
    <property type="project" value="InterPro"/>
</dbReference>
<dbReference type="AlphaFoldDB" id="A0AAD5XCN5"/>
<feature type="domain" description="Large ribosomal subunit protein uL24 C-terminal" evidence="4">
    <location>
        <begin position="64"/>
        <end position="131"/>
    </location>
</feature>
<protein>
    <submittedName>
        <fullName evidence="5">Plastid ribosomal protein L24</fullName>
    </submittedName>
</protein>
<comment type="similarity">
    <text evidence="1">Belongs to the universal ribosomal protein uL24 family.</text>
</comment>
<reference evidence="5" key="1">
    <citation type="submission" date="2020-05" db="EMBL/GenBank/DDBJ databases">
        <title>Phylogenomic resolution of chytrid fungi.</title>
        <authorList>
            <person name="Stajich J.E."/>
            <person name="Amses K."/>
            <person name="Simmons R."/>
            <person name="Seto K."/>
            <person name="Myers J."/>
            <person name="Bonds A."/>
            <person name="Quandt C.A."/>
            <person name="Barry K."/>
            <person name="Liu P."/>
            <person name="Grigoriev I."/>
            <person name="Longcore J.E."/>
            <person name="James T.Y."/>
        </authorList>
    </citation>
    <scope>NUCLEOTIDE SEQUENCE</scope>
    <source>
        <strain evidence="5">JEL0513</strain>
    </source>
</reference>
<dbReference type="GO" id="GO:1990904">
    <property type="term" value="C:ribonucleoprotein complex"/>
    <property type="evidence" value="ECO:0007669"/>
    <property type="project" value="UniProtKB-KW"/>
</dbReference>
<dbReference type="SUPFAM" id="SSF50104">
    <property type="entry name" value="Translation proteins SH3-like domain"/>
    <property type="match status" value="1"/>
</dbReference>
<evidence type="ECO:0000313" key="5">
    <source>
        <dbReference type="EMBL" id="KAJ3119604.1"/>
    </source>
</evidence>
<dbReference type="InterPro" id="IPR003256">
    <property type="entry name" value="Ribosomal_uL24"/>
</dbReference>
<sequence>MTGKEKVKLILPKVKPRDLIKDDKWIFFPGDIVQVIGGETGYIGKQAKVLDVVRKLNSVTLENVKLATKHVRPNPIMPYGGKITKPMPIHFSNIKLVDPTVGKITDAKLKKEINQTTRRAEIFRILKESGTKLPVPIDDGPVDKYESSTLDTPKEAVLERTWTPSIFQIPFPARFMNQMERLRRMNSGRGEF</sequence>
<keyword evidence="2 5" id="KW-0689">Ribosomal protein</keyword>
<name>A0AAD5XCN5_9FUNG</name>
<dbReference type="InterPro" id="IPR008991">
    <property type="entry name" value="Translation_prot_SH3-like_sf"/>
</dbReference>
<gene>
    <name evidence="5" type="primary">PRPL24</name>
    <name evidence="5" type="ORF">HK100_000237</name>
</gene>
<dbReference type="InterPro" id="IPR041988">
    <property type="entry name" value="Ribosomal_uL24_KOW"/>
</dbReference>
<evidence type="ECO:0000256" key="1">
    <source>
        <dbReference type="ARBA" id="ARBA00010618"/>
    </source>
</evidence>
<dbReference type="Gene3D" id="2.30.30.30">
    <property type="match status" value="1"/>
</dbReference>